<dbReference type="Proteomes" id="UP001229355">
    <property type="component" value="Chromosome 2"/>
</dbReference>
<accession>A0ABY8DL64</accession>
<dbReference type="RefSeq" id="WP_280661637.1">
    <property type="nucleotide sequence ID" value="NZ_CP120374.1"/>
</dbReference>
<reference evidence="1 2" key="1">
    <citation type="submission" date="2023-03" db="EMBL/GenBank/DDBJ databases">
        <authorList>
            <person name="Kaur S."/>
            <person name="Espinosa-Saiz D."/>
            <person name="Velazquez E."/>
            <person name="Menendez E."/>
            <person name="diCenzo G.C."/>
        </authorList>
    </citation>
    <scope>NUCLEOTIDE SEQUENCE [LARGE SCALE GENOMIC DNA]</scope>
    <source>
        <strain evidence="1 2">LMG 24692</strain>
    </source>
</reference>
<protein>
    <submittedName>
        <fullName evidence="1">Uncharacterized protein</fullName>
    </submittedName>
</protein>
<sequence length="125" mass="13199">MPPGSFDDELAIDGHGCVRPAGPLELDPGETVLRLDVWVFQPGGACMAFLPGPFGGKRWTMNPDPHGDHFGDGFRPGPALAKGLMVSKKANGETTAFHWAEAILLKSAEERGSGAGHHSPAEERG</sequence>
<keyword evidence="2" id="KW-1185">Reference proteome</keyword>
<organism evidence="1 2">
    <name type="scientific">Sinorhizobium garamanticum</name>
    <dbReference type="NCBI Taxonomy" id="680247"/>
    <lineage>
        <taxon>Bacteria</taxon>
        <taxon>Pseudomonadati</taxon>
        <taxon>Pseudomonadota</taxon>
        <taxon>Alphaproteobacteria</taxon>
        <taxon>Hyphomicrobiales</taxon>
        <taxon>Rhizobiaceae</taxon>
        <taxon>Sinorhizobium/Ensifer group</taxon>
        <taxon>Sinorhizobium</taxon>
    </lineage>
</organism>
<gene>
    <name evidence="1" type="ORF">PZN02_004972</name>
</gene>
<proteinExistence type="predicted"/>
<evidence type="ECO:0000313" key="2">
    <source>
        <dbReference type="Proteomes" id="UP001229355"/>
    </source>
</evidence>
<evidence type="ECO:0000313" key="1">
    <source>
        <dbReference type="EMBL" id="WEX89666.1"/>
    </source>
</evidence>
<name>A0ABY8DL64_9HYPH</name>
<dbReference type="EMBL" id="CP120374">
    <property type="protein sequence ID" value="WEX89666.1"/>
    <property type="molecule type" value="Genomic_DNA"/>
</dbReference>